<evidence type="ECO:0000259" key="1">
    <source>
        <dbReference type="Pfam" id="PF00075"/>
    </source>
</evidence>
<dbReference type="OrthoDB" id="6437652at2759"/>
<dbReference type="EMBL" id="BGPR01052382">
    <property type="protein sequence ID" value="GBO29217.1"/>
    <property type="molecule type" value="Genomic_DNA"/>
</dbReference>
<dbReference type="InterPro" id="IPR036397">
    <property type="entry name" value="RNaseH_sf"/>
</dbReference>
<comment type="caution">
    <text evidence="2">The sequence shown here is derived from an EMBL/GenBank/DDBJ whole genome shotgun (WGS) entry which is preliminary data.</text>
</comment>
<dbReference type="GO" id="GO:0004523">
    <property type="term" value="F:RNA-DNA hybrid ribonuclease activity"/>
    <property type="evidence" value="ECO:0007669"/>
    <property type="project" value="InterPro"/>
</dbReference>
<evidence type="ECO:0000313" key="4">
    <source>
        <dbReference type="Proteomes" id="UP000499080"/>
    </source>
</evidence>
<accession>A0A4Y2VZL7</accession>
<dbReference type="GO" id="GO:0003676">
    <property type="term" value="F:nucleic acid binding"/>
    <property type="evidence" value="ECO:0007669"/>
    <property type="project" value="InterPro"/>
</dbReference>
<dbReference type="Gene3D" id="3.30.420.10">
    <property type="entry name" value="Ribonuclease H-like superfamily/Ribonuclease H"/>
    <property type="match status" value="1"/>
</dbReference>
<dbReference type="AlphaFoldDB" id="A0A4Y2VZL7"/>
<dbReference type="Proteomes" id="UP000499080">
    <property type="component" value="Unassembled WGS sequence"/>
</dbReference>
<evidence type="ECO:0000313" key="3">
    <source>
        <dbReference type="EMBL" id="GBO29302.1"/>
    </source>
</evidence>
<proteinExistence type="predicted"/>
<dbReference type="InterPro" id="IPR012337">
    <property type="entry name" value="RNaseH-like_sf"/>
</dbReference>
<dbReference type="EMBL" id="BGPR01052480">
    <property type="protein sequence ID" value="GBO29302.1"/>
    <property type="molecule type" value="Genomic_DNA"/>
</dbReference>
<gene>
    <name evidence="2" type="ORF">AVEN_106082_1</name>
    <name evidence="3" type="ORF">AVEN_121901_1</name>
</gene>
<keyword evidence="4" id="KW-1185">Reference proteome</keyword>
<sequence length="155" mass="17095">MLGIKIIELSSFDDEEFAMYTDASKVDDNIGFSACIFNKLNHYNYVYQAELSAVNFAAGWALDKGVQVKMFSDSVSSLDTLSSTSINSSLILDIKQNIFKAKNLVSFTSAKAHAGIPGNELADQFAKIATDCDVILNLPAPYSYTLPRPKSWIRH</sequence>
<reference evidence="2 4" key="1">
    <citation type="journal article" date="2019" name="Sci. Rep.">
        <title>Orb-weaving spider Araneus ventricosus genome elucidates the spidroin gene catalogue.</title>
        <authorList>
            <person name="Kono N."/>
            <person name="Nakamura H."/>
            <person name="Ohtoshi R."/>
            <person name="Moran D.A.P."/>
            <person name="Shinohara A."/>
            <person name="Yoshida Y."/>
            <person name="Fujiwara M."/>
            <person name="Mori M."/>
            <person name="Tomita M."/>
            <person name="Arakawa K."/>
        </authorList>
    </citation>
    <scope>NUCLEOTIDE SEQUENCE [LARGE SCALE GENOMIC DNA]</scope>
</reference>
<protein>
    <recommendedName>
        <fullName evidence="1">RNase H type-1 domain-containing protein</fullName>
    </recommendedName>
</protein>
<feature type="domain" description="RNase H type-1" evidence="1">
    <location>
        <begin position="15"/>
        <end position="128"/>
    </location>
</feature>
<evidence type="ECO:0000313" key="2">
    <source>
        <dbReference type="EMBL" id="GBO29217.1"/>
    </source>
</evidence>
<dbReference type="InterPro" id="IPR002156">
    <property type="entry name" value="RNaseH_domain"/>
</dbReference>
<organism evidence="2 4">
    <name type="scientific">Araneus ventricosus</name>
    <name type="common">Orbweaver spider</name>
    <name type="synonym">Epeira ventricosa</name>
    <dbReference type="NCBI Taxonomy" id="182803"/>
    <lineage>
        <taxon>Eukaryota</taxon>
        <taxon>Metazoa</taxon>
        <taxon>Ecdysozoa</taxon>
        <taxon>Arthropoda</taxon>
        <taxon>Chelicerata</taxon>
        <taxon>Arachnida</taxon>
        <taxon>Araneae</taxon>
        <taxon>Araneomorphae</taxon>
        <taxon>Entelegynae</taxon>
        <taxon>Araneoidea</taxon>
        <taxon>Araneidae</taxon>
        <taxon>Araneus</taxon>
    </lineage>
</organism>
<dbReference type="Pfam" id="PF00075">
    <property type="entry name" value="RNase_H"/>
    <property type="match status" value="1"/>
</dbReference>
<dbReference type="SUPFAM" id="SSF53098">
    <property type="entry name" value="Ribonuclease H-like"/>
    <property type="match status" value="1"/>
</dbReference>
<name>A0A4Y2VZL7_ARAVE</name>